<evidence type="ECO:0000256" key="10">
    <source>
        <dbReference type="SAM" id="Phobius"/>
    </source>
</evidence>
<protein>
    <recommendedName>
        <fullName evidence="8 9">Mannose-P-dolichol utilization defect 1 protein homolog</fullName>
    </recommendedName>
</protein>
<keyword evidence="5 9" id="KW-1133">Transmembrane helix</keyword>
<keyword evidence="12" id="KW-1185">Reference proteome</keyword>
<accession>A0AAE1FGQ9</accession>
<keyword evidence="6 9" id="KW-0472">Membrane</keyword>
<evidence type="ECO:0000256" key="7">
    <source>
        <dbReference type="ARBA" id="ARBA00038475"/>
    </source>
</evidence>
<dbReference type="AlphaFoldDB" id="A0AAE1FGQ9"/>
<dbReference type="PIRSF" id="PIRSF023381">
    <property type="entry name" value="MannP-dilichol_defect-1p"/>
    <property type="match status" value="1"/>
</dbReference>
<keyword evidence="2" id="KW-0813">Transport</keyword>
<evidence type="ECO:0000256" key="9">
    <source>
        <dbReference type="PIRNR" id="PIRNR023381"/>
    </source>
</evidence>
<feature type="transmembrane region" description="Helical" evidence="10">
    <location>
        <begin position="209"/>
        <end position="230"/>
    </location>
</feature>
<feature type="transmembrane region" description="Helical" evidence="10">
    <location>
        <begin position="66"/>
        <end position="89"/>
    </location>
</feature>
<dbReference type="Pfam" id="PF04193">
    <property type="entry name" value="PQ-loop"/>
    <property type="match status" value="2"/>
</dbReference>
<dbReference type="Proteomes" id="UP001286313">
    <property type="component" value="Unassembled WGS sequence"/>
</dbReference>
<evidence type="ECO:0000256" key="8">
    <source>
        <dbReference type="ARBA" id="ARBA00067517"/>
    </source>
</evidence>
<feature type="transmembrane region" description="Helical" evidence="10">
    <location>
        <begin position="180"/>
        <end position="197"/>
    </location>
</feature>
<feature type="transmembrane region" description="Helical" evidence="10">
    <location>
        <begin position="101"/>
        <end position="119"/>
    </location>
</feature>
<reference evidence="11" key="1">
    <citation type="submission" date="2023-10" db="EMBL/GenBank/DDBJ databases">
        <title>Genome assemblies of two species of porcelain crab, Petrolisthes cinctipes and Petrolisthes manimaculis (Anomura: Porcellanidae).</title>
        <authorList>
            <person name="Angst P."/>
        </authorList>
    </citation>
    <scope>NUCLEOTIDE SEQUENCE</scope>
    <source>
        <strain evidence="11">PB745_01</strain>
        <tissue evidence="11">Gill</tissue>
    </source>
</reference>
<name>A0AAE1FGQ9_PETCI</name>
<organism evidence="11 12">
    <name type="scientific">Petrolisthes cinctipes</name>
    <name type="common">Flat porcelain crab</name>
    <dbReference type="NCBI Taxonomy" id="88211"/>
    <lineage>
        <taxon>Eukaryota</taxon>
        <taxon>Metazoa</taxon>
        <taxon>Ecdysozoa</taxon>
        <taxon>Arthropoda</taxon>
        <taxon>Crustacea</taxon>
        <taxon>Multicrustacea</taxon>
        <taxon>Malacostraca</taxon>
        <taxon>Eumalacostraca</taxon>
        <taxon>Eucarida</taxon>
        <taxon>Decapoda</taxon>
        <taxon>Pleocyemata</taxon>
        <taxon>Anomura</taxon>
        <taxon>Galatheoidea</taxon>
        <taxon>Porcellanidae</taxon>
        <taxon>Petrolisthes</taxon>
    </lineage>
</organism>
<dbReference type="EMBL" id="JAWQEG010002268">
    <property type="protein sequence ID" value="KAK3873065.1"/>
    <property type="molecule type" value="Genomic_DNA"/>
</dbReference>
<comment type="subcellular location">
    <subcellularLocation>
        <location evidence="1 9">Membrane</location>
        <topology evidence="1 9">Multi-pass membrane protein</topology>
    </subcellularLocation>
</comment>
<dbReference type="PANTHER" id="PTHR12226:SF2">
    <property type="entry name" value="MANNOSE-P-DOLICHOL UTILIZATION DEFECT 1 PROTEIN"/>
    <property type="match status" value="1"/>
</dbReference>
<dbReference type="PANTHER" id="PTHR12226">
    <property type="entry name" value="MANNOSE-P-DOLICHOL UTILIZATION DEFECT 1 LEC35 -RELATED"/>
    <property type="match status" value="1"/>
</dbReference>
<keyword evidence="4" id="KW-0677">Repeat</keyword>
<dbReference type="InterPro" id="IPR016817">
    <property type="entry name" value="MannP-dilichol_defect-1"/>
</dbReference>
<keyword evidence="3 9" id="KW-0812">Transmembrane</keyword>
<feature type="transmembrane region" description="Helical" evidence="10">
    <location>
        <begin position="126"/>
        <end position="150"/>
    </location>
</feature>
<dbReference type="SMART" id="SM00679">
    <property type="entry name" value="CTNS"/>
    <property type="match status" value="2"/>
</dbReference>
<gene>
    <name evidence="11" type="ORF">Pcinc_021899</name>
</gene>
<evidence type="ECO:0000313" key="11">
    <source>
        <dbReference type="EMBL" id="KAK3873065.1"/>
    </source>
</evidence>
<feature type="transmembrane region" description="Helical" evidence="10">
    <location>
        <begin position="35"/>
        <end position="54"/>
    </location>
</feature>
<evidence type="ECO:0000256" key="6">
    <source>
        <dbReference type="ARBA" id="ARBA00023136"/>
    </source>
</evidence>
<sequence>MAGVFRQLCLLILTPACYDEFFVEFNFLHVPCLKAALSKGLGLAIVGGAILVKVPQILKIVGARSGQGISIIGTILELLAIGFNVSYSFVNRYPFSSYGDGVFLLIQTAIIGALVFFYGGSAKKGILFFITVLSTITFLCSGSVSLKILWMLQASNIPIVFAGKMVQAVANYKNGSTGQLSAITVTMLFFGSAARIFTSIQETGDQIIILTYMVATVANGTLLAQLIYYWNVKPKGKKD</sequence>
<evidence type="ECO:0000256" key="5">
    <source>
        <dbReference type="ARBA" id="ARBA00022989"/>
    </source>
</evidence>
<evidence type="ECO:0000256" key="3">
    <source>
        <dbReference type="ARBA" id="ARBA00022692"/>
    </source>
</evidence>
<evidence type="ECO:0000313" key="12">
    <source>
        <dbReference type="Proteomes" id="UP001286313"/>
    </source>
</evidence>
<dbReference type="GO" id="GO:0016020">
    <property type="term" value="C:membrane"/>
    <property type="evidence" value="ECO:0007669"/>
    <property type="project" value="UniProtKB-SubCell"/>
</dbReference>
<comment type="caution">
    <text evidence="11">The sequence shown here is derived from an EMBL/GenBank/DDBJ whole genome shotgun (WGS) entry which is preliminary data.</text>
</comment>
<evidence type="ECO:0000256" key="2">
    <source>
        <dbReference type="ARBA" id="ARBA00022448"/>
    </source>
</evidence>
<evidence type="ECO:0000256" key="4">
    <source>
        <dbReference type="ARBA" id="ARBA00022737"/>
    </source>
</evidence>
<evidence type="ECO:0000256" key="1">
    <source>
        <dbReference type="ARBA" id="ARBA00004141"/>
    </source>
</evidence>
<dbReference type="GO" id="GO:0009312">
    <property type="term" value="P:oligosaccharide biosynthetic process"/>
    <property type="evidence" value="ECO:0007669"/>
    <property type="project" value="TreeGrafter"/>
</dbReference>
<proteinExistence type="inferred from homology"/>
<dbReference type="FunFam" id="1.20.1280.290:FF:000006">
    <property type="entry name" value="mannose-P-dolichol utilization defect 1 protein"/>
    <property type="match status" value="1"/>
</dbReference>
<comment type="similarity">
    <text evidence="7 9">Belongs to the MPDU1 (TC 2.A.43.3) family.</text>
</comment>
<dbReference type="InterPro" id="IPR006603">
    <property type="entry name" value="PQ-loop_rpt"/>
</dbReference>
<dbReference type="Gene3D" id="1.20.1280.290">
    <property type="match status" value="2"/>
</dbReference>